<dbReference type="RefSeq" id="WP_149325560.1">
    <property type="nucleotide sequence ID" value="NZ_CP043504.1"/>
</dbReference>
<dbReference type="SUPFAM" id="SSF50891">
    <property type="entry name" value="Cyclophilin-like"/>
    <property type="match status" value="1"/>
</dbReference>
<dbReference type="InterPro" id="IPR029000">
    <property type="entry name" value="Cyclophilin-like_dom_sf"/>
</dbReference>
<feature type="region of interest" description="Disordered" evidence="1">
    <location>
        <begin position="67"/>
        <end position="92"/>
    </location>
</feature>
<proteinExistence type="predicted"/>
<evidence type="ECO:0000256" key="2">
    <source>
        <dbReference type="SAM" id="Phobius"/>
    </source>
</evidence>
<organism evidence="4 5">
    <name type="scientific">Protaetiibacter larvae</name>
    <dbReference type="NCBI Taxonomy" id="2592654"/>
    <lineage>
        <taxon>Bacteria</taxon>
        <taxon>Bacillati</taxon>
        <taxon>Actinomycetota</taxon>
        <taxon>Actinomycetes</taxon>
        <taxon>Micrococcales</taxon>
        <taxon>Microbacteriaceae</taxon>
        <taxon>Protaetiibacter</taxon>
    </lineage>
</organism>
<keyword evidence="4" id="KW-0413">Isomerase</keyword>
<keyword evidence="2" id="KW-0472">Membrane</keyword>
<dbReference type="Proteomes" id="UP000322159">
    <property type="component" value="Chromosome"/>
</dbReference>
<evidence type="ECO:0000259" key="3">
    <source>
        <dbReference type="PROSITE" id="PS50072"/>
    </source>
</evidence>
<reference evidence="4 5" key="1">
    <citation type="submission" date="2019-09" db="EMBL/GenBank/DDBJ databases">
        <title>Genome sequencing of strain KACC 19322.</title>
        <authorList>
            <person name="Heo J."/>
            <person name="Kim S.-J."/>
            <person name="Kim J.-S."/>
            <person name="Hong S.-B."/>
            <person name="Kwon S.-W."/>
        </authorList>
    </citation>
    <scope>NUCLEOTIDE SEQUENCE [LARGE SCALE GENOMIC DNA]</scope>
    <source>
        <strain evidence="4 5">KACC 19322</strain>
    </source>
</reference>
<evidence type="ECO:0000256" key="1">
    <source>
        <dbReference type="SAM" id="MobiDB-lite"/>
    </source>
</evidence>
<gene>
    <name evidence="4" type="ORF">FLP23_09045</name>
</gene>
<evidence type="ECO:0000313" key="4">
    <source>
        <dbReference type="EMBL" id="QEO10143.1"/>
    </source>
</evidence>
<dbReference type="GO" id="GO:0003755">
    <property type="term" value="F:peptidyl-prolyl cis-trans isomerase activity"/>
    <property type="evidence" value="ECO:0007669"/>
    <property type="project" value="InterPro"/>
</dbReference>
<name>A0A5C1Y7S3_9MICO</name>
<keyword evidence="2" id="KW-1133">Transmembrane helix</keyword>
<dbReference type="KEGG" id="lyk:FLP23_09045"/>
<dbReference type="InterPro" id="IPR002130">
    <property type="entry name" value="Cyclophilin-type_PPIase_dom"/>
</dbReference>
<dbReference type="OrthoDB" id="5507614at2"/>
<dbReference type="Gene3D" id="2.40.100.10">
    <property type="entry name" value="Cyclophilin-like"/>
    <property type="match status" value="1"/>
</dbReference>
<protein>
    <submittedName>
        <fullName evidence="4">Peptidylprolyl isomerase</fullName>
    </submittedName>
</protein>
<dbReference type="Pfam" id="PF00160">
    <property type="entry name" value="Pro_isomerase"/>
    <property type="match status" value="1"/>
</dbReference>
<sequence length="265" mass="27520">MASNRDQREQREARERLRVYQARQSVHQAQGRRRRRDNLIGIIGGIVVAALAITTQVLYFSVGPGVPPPAPSASPEASDDAGQNVGAPDPSLAEGRTWTGELVLNDVTLGISLDGAAAPQAVSGWIQDQRDGYFVGKTCHRLANSDGFSFLQCGSLDGTGASDPDYHYGPVENAPADGVYPAGTIAMARVGGDGFSNGHQFFIITADTTLPGDAAGGYSVVGSVTSGLDQLIQQITSAGIDPATLGQDGTGQPAIPTTITSLTLQ</sequence>
<evidence type="ECO:0000313" key="5">
    <source>
        <dbReference type="Proteomes" id="UP000322159"/>
    </source>
</evidence>
<feature type="compositionally biased region" description="Polar residues" evidence="1">
    <location>
        <begin position="255"/>
        <end position="265"/>
    </location>
</feature>
<dbReference type="AlphaFoldDB" id="A0A5C1Y7S3"/>
<keyword evidence="2" id="KW-0812">Transmembrane</keyword>
<feature type="transmembrane region" description="Helical" evidence="2">
    <location>
        <begin position="39"/>
        <end position="62"/>
    </location>
</feature>
<accession>A0A5C1Y7S3</accession>
<feature type="region of interest" description="Disordered" evidence="1">
    <location>
        <begin position="243"/>
        <end position="265"/>
    </location>
</feature>
<feature type="domain" description="PPIase cyclophilin-type" evidence="3">
    <location>
        <begin position="109"/>
        <end position="264"/>
    </location>
</feature>
<dbReference type="PROSITE" id="PS50072">
    <property type="entry name" value="CSA_PPIASE_2"/>
    <property type="match status" value="1"/>
</dbReference>
<dbReference type="EMBL" id="CP043504">
    <property type="protein sequence ID" value="QEO10143.1"/>
    <property type="molecule type" value="Genomic_DNA"/>
</dbReference>
<keyword evidence="5" id="KW-1185">Reference proteome</keyword>